<sequence>MAPRSSVSAPPPNLDDPSTDEESDRTSDRHLFLDPFIHLRAPELQQLIQLLADPSELNKRLKRPSRVLKLIEYALPMLEKQIKVWPFDRGWHPDLVRLYYPLRFIYDAIDPDQKPRFERFQKLLIKKNKQFDNTTLGPDWVMPDATHYFARVGAATDEDRAALAHAQRTPVPSTSYPGAFQVCSLYSLTVHFYSSAAPVETRKSAPKVLVSDGDSGDDADDASKGKRKAIGEDSDDGTSSLNKRPKVQPGAPPPPVFPALPEDPPQETVPHQGFRGLFSTNLQDFPKSLAEFKLLPQQQRWMFDVRSITINSWWRNPSSSSPSTPLGYPWVPVKKGKPPTNVLPDEDSQQVQGAARLPHLPKISDIRLQTVVVKLVGGPGVLLLGLHPAWPILRVPGIQRQLHYLQFLGPAQLFVSHCPTSNLSVSVSKPRLGWTWGRKRTWNLCADLHASFIRAHTSQRLAVLDTQDFHQRFIDFAEHAGTTIKNIGSKQFLARFTESNSTESLRERLQNMVLAENTVSARHAALEDPAHVDNFDPDPAAHHDKLFSGPERHVPTVGEQNIRDRASQPAPASTSKRRSKTNKFTDLANEGEDAESGVESDAPGEMEVDADAVGTGDGEQVGSGDAQENQIFRAFHG</sequence>
<gene>
    <name evidence="2" type="ORF">C8F04DRAFT_1352308</name>
</gene>
<feature type="compositionally biased region" description="Basic and acidic residues" evidence="1">
    <location>
        <begin position="530"/>
        <end position="554"/>
    </location>
</feature>
<reference evidence="2" key="1">
    <citation type="submission" date="2023-03" db="EMBL/GenBank/DDBJ databases">
        <title>Massive genome expansion in bonnet fungi (Mycena s.s.) driven by repeated elements and novel gene families across ecological guilds.</title>
        <authorList>
            <consortium name="Lawrence Berkeley National Laboratory"/>
            <person name="Harder C.B."/>
            <person name="Miyauchi S."/>
            <person name="Viragh M."/>
            <person name="Kuo A."/>
            <person name="Thoen E."/>
            <person name="Andreopoulos B."/>
            <person name="Lu D."/>
            <person name="Skrede I."/>
            <person name="Drula E."/>
            <person name="Henrissat B."/>
            <person name="Morin E."/>
            <person name="Kohler A."/>
            <person name="Barry K."/>
            <person name="LaButti K."/>
            <person name="Morin E."/>
            <person name="Salamov A."/>
            <person name="Lipzen A."/>
            <person name="Mereny Z."/>
            <person name="Hegedus B."/>
            <person name="Baldrian P."/>
            <person name="Stursova M."/>
            <person name="Weitz H."/>
            <person name="Taylor A."/>
            <person name="Grigoriev I.V."/>
            <person name="Nagy L.G."/>
            <person name="Martin F."/>
            <person name="Kauserud H."/>
        </authorList>
    </citation>
    <scope>NUCLEOTIDE SEQUENCE</scope>
    <source>
        <strain evidence="2">CBHHK200</strain>
    </source>
</reference>
<feature type="region of interest" description="Disordered" evidence="1">
    <location>
        <begin position="530"/>
        <end position="629"/>
    </location>
</feature>
<dbReference type="Proteomes" id="UP001218188">
    <property type="component" value="Unassembled WGS sequence"/>
</dbReference>
<feature type="compositionally biased region" description="Acidic residues" evidence="1">
    <location>
        <begin position="589"/>
        <end position="610"/>
    </location>
</feature>
<organism evidence="2 3">
    <name type="scientific">Mycena alexandri</name>
    <dbReference type="NCBI Taxonomy" id="1745969"/>
    <lineage>
        <taxon>Eukaryota</taxon>
        <taxon>Fungi</taxon>
        <taxon>Dikarya</taxon>
        <taxon>Basidiomycota</taxon>
        <taxon>Agaricomycotina</taxon>
        <taxon>Agaricomycetes</taxon>
        <taxon>Agaricomycetidae</taxon>
        <taxon>Agaricales</taxon>
        <taxon>Marasmiineae</taxon>
        <taxon>Mycenaceae</taxon>
        <taxon>Mycena</taxon>
    </lineage>
</organism>
<feature type="compositionally biased region" description="Pro residues" evidence="1">
    <location>
        <begin position="250"/>
        <end position="263"/>
    </location>
</feature>
<evidence type="ECO:0000313" key="2">
    <source>
        <dbReference type="EMBL" id="KAJ7033979.1"/>
    </source>
</evidence>
<evidence type="ECO:0000313" key="3">
    <source>
        <dbReference type="Proteomes" id="UP001218188"/>
    </source>
</evidence>
<proteinExistence type="predicted"/>
<comment type="caution">
    <text evidence="2">The sequence shown here is derived from an EMBL/GenBank/DDBJ whole genome shotgun (WGS) entry which is preliminary data.</text>
</comment>
<keyword evidence="3" id="KW-1185">Reference proteome</keyword>
<evidence type="ECO:0000256" key="1">
    <source>
        <dbReference type="SAM" id="MobiDB-lite"/>
    </source>
</evidence>
<dbReference type="AlphaFoldDB" id="A0AAD6STW1"/>
<feature type="region of interest" description="Disordered" evidence="1">
    <location>
        <begin position="203"/>
        <end position="273"/>
    </location>
</feature>
<feature type="region of interest" description="Disordered" evidence="1">
    <location>
        <begin position="1"/>
        <end position="27"/>
    </location>
</feature>
<dbReference type="EMBL" id="JARJCM010000061">
    <property type="protein sequence ID" value="KAJ7033979.1"/>
    <property type="molecule type" value="Genomic_DNA"/>
</dbReference>
<accession>A0AAD6STW1</accession>
<protein>
    <submittedName>
        <fullName evidence="2">Uncharacterized protein</fullName>
    </submittedName>
</protein>
<name>A0AAD6STW1_9AGAR</name>